<dbReference type="RefSeq" id="WP_243852203.1">
    <property type="nucleotide sequence ID" value="NZ_JAAOYM010000001.1"/>
</dbReference>
<evidence type="ECO:0000313" key="3">
    <source>
        <dbReference type="EMBL" id="NIJ11016.1"/>
    </source>
</evidence>
<feature type="region of interest" description="Disordered" evidence="1">
    <location>
        <begin position="1"/>
        <end position="20"/>
    </location>
</feature>
<organism evidence="3 4">
    <name type="scientific">Saccharomonospora amisosensis</name>
    <dbReference type="NCBI Taxonomy" id="1128677"/>
    <lineage>
        <taxon>Bacteria</taxon>
        <taxon>Bacillati</taxon>
        <taxon>Actinomycetota</taxon>
        <taxon>Actinomycetes</taxon>
        <taxon>Pseudonocardiales</taxon>
        <taxon>Pseudonocardiaceae</taxon>
        <taxon>Saccharomonospora</taxon>
    </lineage>
</organism>
<evidence type="ECO:0000256" key="1">
    <source>
        <dbReference type="SAM" id="MobiDB-lite"/>
    </source>
</evidence>
<evidence type="ECO:0000313" key="4">
    <source>
        <dbReference type="Proteomes" id="UP000545493"/>
    </source>
</evidence>
<dbReference type="PANTHER" id="PTHR33387:SF3">
    <property type="entry name" value="DUF985 DOMAIN-CONTAINING PROTEIN"/>
    <property type="match status" value="1"/>
</dbReference>
<sequence>MMPQRQHPPPLARELQLSPHPEGGWYRRTWQTRHRLVPEGYPGERHSATGIYYVLGPGERSRWHRVRGDELWLWHRGAPLTLLLGGTGERPHEPAEKVMLSGAVELGHRPQVLVPAGTWQSARQDGSADVLVSCVVSPGFDFDDFELL</sequence>
<keyword evidence="4" id="KW-1185">Reference proteome</keyword>
<evidence type="ECO:0000259" key="2">
    <source>
        <dbReference type="Pfam" id="PF06172"/>
    </source>
</evidence>
<dbReference type="CDD" id="cd06121">
    <property type="entry name" value="cupin_YML079wp"/>
    <property type="match status" value="1"/>
</dbReference>
<dbReference type="Gene3D" id="2.60.120.10">
    <property type="entry name" value="Jelly Rolls"/>
    <property type="match status" value="1"/>
</dbReference>
<name>A0A7X5UN09_9PSEU</name>
<comment type="caution">
    <text evidence="3">The sequence shown here is derived from an EMBL/GenBank/DDBJ whole genome shotgun (WGS) entry which is preliminary data.</text>
</comment>
<gene>
    <name evidence="3" type="ORF">FHU38_001360</name>
</gene>
<dbReference type="InterPro" id="IPR039935">
    <property type="entry name" value="YML079W-like"/>
</dbReference>
<dbReference type="SUPFAM" id="SSF51182">
    <property type="entry name" value="RmlC-like cupins"/>
    <property type="match status" value="1"/>
</dbReference>
<feature type="domain" description="DUF985" evidence="2">
    <location>
        <begin position="12"/>
        <end position="148"/>
    </location>
</feature>
<dbReference type="InterPro" id="IPR009327">
    <property type="entry name" value="Cupin_DUF985"/>
</dbReference>
<dbReference type="Pfam" id="PF06172">
    <property type="entry name" value="Cupin_5"/>
    <property type="match status" value="1"/>
</dbReference>
<accession>A0A7X5UN09</accession>
<dbReference type="InterPro" id="IPR011051">
    <property type="entry name" value="RmlC_Cupin_sf"/>
</dbReference>
<reference evidence="3 4" key="1">
    <citation type="submission" date="2020-03" db="EMBL/GenBank/DDBJ databases">
        <title>Sequencing the genomes of 1000 actinobacteria strains.</title>
        <authorList>
            <person name="Klenk H.-P."/>
        </authorList>
    </citation>
    <scope>NUCLEOTIDE SEQUENCE [LARGE SCALE GENOMIC DNA]</scope>
    <source>
        <strain evidence="3 4">DSM 45685</strain>
    </source>
</reference>
<dbReference type="InterPro" id="IPR014710">
    <property type="entry name" value="RmlC-like_jellyroll"/>
</dbReference>
<protein>
    <recommendedName>
        <fullName evidence="2">DUF985 domain-containing protein</fullName>
    </recommendedName>
</protein>
<dbReference type="Proteomes" id="UP000545493">
    <property type="component" value="Unassembled WGS sequence"/>
</dbReference>
<dbReference type="PANTHER" id="PTHR33387">
    <property type="entry name" value="RMLC-LIKE JELLY ROLL FOLD PROTEIN"/>
    <property type="match status" value="1"/>
</dbReference>
<dbReference type="AlphaFoldDB" id="A0A7X5UN09"/>
<feature type="compositionally biased region" description="Pro residues" evidence="1">
    <location>
        <begin position="1"/>
        <end position="11"/>
    </location>
</feature>
<proteinExistence type="predicted"/>
<dbReference type="EMBL" id="JAAOYM010000001">
    <property type="protein sequence ID" value="NIJ11016.1"/>
    <property type="molecule type" value="Genomic_DNA"/>
</dbReference>